<feature type="compositionally biased region" description="Basic and acidic residues" evidence="1">
    <location>
        <begin position="95"/>
        <end position="113"/>
    </location>
</feature>
<evidence type="ECO:0000313" key="4">
    <source>
        <dbReference type="Proteomes" id="UP001222932"/>
    </source>
</evidence>
<dbReference type="Gene3D" id="3.10.20.90">
    <property type="entry name" value="Phosphatidylinositol 3-kinase Catalytic Subunit, Chain A, domain 1"/>
    <property type="match status" value="2"/>
</dbReference>
<reference evidence="3" key="2">
    <citation type="submission" date="2023-06" db="EMBL/GenBank/DDBJ databases">
        <authorList>
            <person name="Kobayashi Y."/>
            <person name="Kayamori A."/>
            <person name="Aoki K."/>
            <person name="Shiwa Y."/>
            <person name="Fujita N."/>
            <person name="Sugita T."/>
            <person name="Iwasaki W."/>
            <person name="Tanaka N."/>
            <person name="Takashima M."/>
        </authorList>
    </citation>
    <scope>NUCLEOTIDE SEQUENCE</scope>
    <source>
        <strain evidence="3">HIS016</strain>
    </source>
</reference>
<feature type="compositionally biased region" description="Acidic residues" evidence="1">
    <location>
        <begin position="20"/>
        <end position="30"/>
    </location>
</feature>
<feature type="region of interest" description="Disordered" evidence="1">
    <location>
        <begin position="302"/>
        <end position="330"/>
    </location>
</feature>
<gene>
    <name evidence="3" type="ORF">CspeluHIS016_0801780</name>
</gene>
<evidence type="ECO:0000313" key="3">
    <source>
        <dbReference type="EMBL" id="GMK59572.1"/>
    </source>
</evidence>
<proteinExistence type="predicted"/>
<evidence type="ECO:0000259" key="2">
    <source>
        <dbReference type="Pfam" id="PF11976"/>
    </source>
</evidence>
<dbReference type="EMBL" id="BTCM01000008">
    <property type="protein sequence ID" value="GMK59572.1"/>
    <property type="molecule type" value="Genomic_DNA"/>
</dbReference>
<dbReference type="Proteomes" id="UP001222932">
    <property type="component" value="Unassembled WGS sequence"/>
</dbReference>
<evidence type="ECO:0000256" key="1">
    <source>
        <dbReference type="SAM" id="MobiDB-lite"/>
    </source>
</evidence>
<accession>A0AAD3YF40</accession>
<dbReference type="AlphaFoldDB" id="A0AAD3YF40"/>
<comment type="caution">
    <text evidence="3">The sequence shown here is derived from an EMBL/GenBank/DDBJ whole genome shotgun (WGS) entry which is preliminary data.</text>
</comment>
<sequence>MGDSQMRGKGFPPPGAEVIALDESEVDSDVEFFTTKPLRRTVNRRPPKRPESTPPRPRATSLDASDSEDDSDAERRRRRRRAKARAKPPSLPEWTRSRPTQERGRSRTTDRESSVTISLVSEEDTPSTDKGKTRATGKAKLRRIELTPPPTLGEEDLADIEQQSRRLLEEAGVVMDDMDPVIESGSSSPVRDRSGPQVQITVQMVVDPDKRQPGREQAVAAYEKKRIFHVFQTDPLSALLLSLATRVQVPAEQLVLVHEGQRIFSAEKTPKQLGITFTGELKGYELSVYEKIQQAERRARLALLDDNQHPADRDGDEADPLRRSPSPMRPMSLQTVQKVKLHLRGPKGELHFSAAPTTLVSTILRFYCNKQGIDPSEAHRFRLEFDGEHFDGNATVKDMDVESGDLIDVSYR</sequence>
<dbReference type="InterPro" id="IPR022617">
    <property type="entry name" value="Rad60/SUMO-like_dom"/>
</dbReference>
<dbReference type="PANTHER" id="PTHR10562">
    <property type="entry name" value="SMALL UBIQUITIN-RELATED MODIFIER"/>
    <property type="match status" value="1"/>
</dbReference>
<protein>
    <recommendedName>
        <fullName evidence="2">Rad60/SUMO-like domain-containing protein</fullName>
    </recommendedName>
</protein>
<feature type="region of interest" description="Disordered" evidence="1">
    <location>
        <begin position="1"/>
        <end position="154"/>
    </location>
</feature>
<feature type="domain" description="Rad60/SUMO-like" evidence="2">
    <location>
        <begin position="345"/>
        <end position="409"/>
    </location>
</feature>
<reference evidence="3" key="1">
    <citation type="journal article" date="2023" name="BMC Genomics">
        <title>Chromosome-level genome assemblies of Cutaneotrichosporon spp. (Trichosporonales, Basidiomycota) reveal imbalanced evolution between nucleotide sequences and chromosome synteny.</title>
        <authorList>
            <person name="Kobayashi Y."/>
            <person name="Kayamori A."/>
            <person name="Aoki K."/>
            <person name="Shiwa Y."/>
            <person name="Matsutani M."/>
            <person name="Fujita N."/>
            <person name="Sugita T."/>
            <person name="Iwasaki W."/>
            <person name="Tanaka N."/>
            <person name="Takashima M."/>
        </authorList>
    </citation>
    <scope>NUCLEOTIDE SEQUENCE</scope>
    <source>
        <strain evidence="3">HIS016</strain>
    </source>
</reference>
<feature type="compositionally biased region" description="Basic residues" evidence="1">
    <location>
        <begin position="37"/>
        <end position="47"/>
    </location>
</feature>
<dbReference type="Pfam" id="PF11976">
    <property type="entry name" value="Rad60-SLD"/>
    <property type="match status" value="1"/>
</dbReference>
<dbReference type="CDD" id="cd01763">
    <property type="entry name" value="Ubl_SUMO_like"/>
    <property type="match status" value="1"/>
</dbReference>
<organism evidence="3 4">
    <name type="scientific">Cutaneotrichosporon spelunceum</name>
    <dbReference type="NCBI Taxonomy" id="1672016"/>
    <lineage>
        <taxon>Eukaryota</taxon>
        <taxon>Fungi</taxon>
        <taxon>Dikarya</taxon>
        <taxon>Basidiomycota</taxon>
        <taxon>Agaricomycotina</taxon>
        <taxon>Tremellomycetes</taxon>
        <taxon>Trichosporonales</taxon>
        <taxon>Trichosporonaceae</taxon>
        <taxon>Cutaneotrichosporon</taxon>
    </lineage>
</organism>
<feature type="compositionally biased region" description="Basic residues" evidence="1">
    <location>
        <begin position="76"/>
        <end position="86"/>
    </location>
</feature>
<dbReference type="SUPFAM" id="SSF54236">
    <property type="entry name" value="Ubiquitin-like"/>
    <property type="match status" value="1"/>
</dbReference>
<name>A0AAD3YF40_9TREE</name>
<keyword evidence="4" id="KW-1185">Reference proteome</keyword>
<dbReference type="InterPro" id="IPR029071">
    <property type="entry name" value="Ubiquitin-like_domsf"/>
</dbReference>